<keyword evidence="9" id="KW-0496">Mitochondrion</keyword>
<protein>
    <recommendedName>
        <fullName evidence="11">Cytochrome c peroxidase, mitochondrial</fullName>
        <ecNumber evidence="10">1.11.1.5</ecNumber>
    </recommendedName>
</protein>
<dbReference type="Gene3D" id="1.10.520.10">
    <property type="match status" value="1"/>
</dbReference>
<dbReference type="GO" id="GO:0020037">
    <property type="term" value="F:heme binding"/>
    <property type="evidence" value="ECO:0007669"/>
    <property type="project" value="InterPro"/>
</dbReference>
<dbReference type="InterPro" id="IPR019794">
    <property type="entry name" value="Peroxidases_AS"/>
</dbReference>
<evidence type="ECO:0000256" key="2">
    <source>
        <dbReference type="ARBA" id="ARBA00004569"/>
    </source>
</evidence>
<dbReference type="InterPro" id="IPR010255">
    <property type="entry name" value="Haem_peroxidase_sf"/>
</dbReference>
<proteinExistence type="inferred from homology"/>
<dbReference type="GO" id="GO:0000302">
    <property type="term" value="P:response to reactive oxygen species"/>
    <property type="evidence" value="ECO:0007669"/>
    <property type="project" value="TreeGrafter"/>
</dbReference>
<evidence type="ECO:0000256" key="7">
    <source>
        <dbReference type="ARBA" id="ARBA00023002"/>
    </source>
</evidence>
<comment type="caution">
    <text evidence="17">The sequence shown here is derived from an EMBL/GenBank/DDBJ whole genome shotgun (WGS) entry which is preliminary data.</text>
</comment>
<dbReference type="CDD" id="cd00691">
    <property type="entry name" value="ascorbate_peroxidase"/>
    <property type="match status" value="1"/>
</dbReference>
<dbReference type="InterPro" id="IPR002207">
    <property type="entry name" value="Peroxidase_I"/>
</dbReference>
<dbReference type="GO" id="GO:0005759">
    <property type="term" value="C:mitochondrial matrix"/>
    <property type="evidence" value="ECO:0007669"/>
    <property type="project" value="UniProtKB-SubCell"/>
</dbReference>
<keyword evidence="6" id="KW-0809">Transit peptide</keyword>
<dbReference type="Gene3D" id="1.10.420.10">
    <property type="entry name" value="Peroxidase, domain 2"/>
    <property type="match status" value="1"/>
</dbReference>
<dbReference type="GO" id="GO:0046872">
    <property type="term" value="F:metal ion binding"/>
    <property type="evidence" value="ECO:0007669"/>
    <property type="project" value="UniProtKB-KW"/>
</dbReference>
<evidence type="ECO:0000256" key="5">
    <source>
        <dbReference type="ARBA" id="ARBA00022723"/>
    </source>
</evidence>
<evidence type="ECO:0000256" key="1">
    <source>
        <dbReference type="ARBA" id="ARBA00004305"/>
    </source>
</evidence>
<dbReference type="GO" id="GO:0004130">
    <property type="term" value="F:cytochrome-c peroxidase activity"/>
    <property type="evidence" value="ECO:0007669"/>
    <property type="project" value="UniProtKB-EC"/>
</dbReference>
<dbReference type="Pfam" id="PF00141">
    <property type="entry name" value="peroxidase"/>
    <property type="match status" value="1"/>
</dbReference>
<dbReference type="AlphaFoldDB" id="A0AAV1V343"/>
<organism evidence="17 18">
    <name type="scientific">Peronospora matthiolae</name>
    <dbReference type="NCBI Taxonomy" id="2874970"/>
    <lineage>
        <taxon>Eukaryota</taxon>
        <taxon>Sar</taxon>
        <taxon>Stramenopiles</taxon>
        <taxon>Oomycota</taxon>
        <taxon>Peronosporomycetes</taxon>
        <taxon>Peronosporales</taxon>
        <taxon>Peronosporaceae</taxon>
        <taxon>Peronospora</taxon>
    </lineage>
</organism>
<dbReference type="PROSITE" id="PS00436">
    <property type="entry name" value="PEROXIDASE_2"/>
    <property type="match status" value="1"/>
</dbReference>
<name>A0AAV1V343_9STRA</name>
<comment type="subcellular location">
    <subcellularLocation>
        <location evidence="2">Mitochondrion intermembrane space</location>
    </subcellularLocation>
    <subcellularLocation>
        <location evidence="1">Mitochondrion matrix</location>
    </subcellularLocation>
</comment>
<reference evidence="17" key="1">
    <citation type="submission" date="2024-01" db="EMBL/GenBank/DDBJ databases">
        <authorList>
            <person name="Webb A."/>
        </authorList>
    </citation>
    <scope>NUCLEOTIDE SEQUENCE</scope>
    <source>
        <strain evidence="17">Pm1</strain>
    </source>
</reference>
<evidence type="ECO:0000256" key="8">
    <source>
        <dbReference type="ARBA" id="ARBA00023004"/>
    </source>
</evidence>
<evidence type="ECO:0000256" key="14">
    <source>
        <dbReference type="SAM" id="MobiDB-lite"/>
    </source>
</evidence>
<dbReference type="EMBL" id="CAKLBY020000264">
    <property type="protein sequence ID" value="CAK7941331.1"/>
    <property type="molecule type" value="Genomic_DNA"/>
</dbReference>
<dbReference type="InterPro" id="IPR002016">
    <property type="entry name" value="Haem_peroxidase"/>
</dbReference>
<dbReference type="PRINTS" id="PR00459">
    <property type="entry name" value="ASPEROXIDASE"/>
</dbReference>
<comment type="catalytic activity">
    <reaction evidence="12">
        <text>2 Fe(II)-[cytochrome c] + H2O2 + 2 H(+) = 2 Fe(III)-[cytochrome c] + 2 H2O</text>
        <dbReference type="Rhea" id="RHEA:16581"/>
        <dbReference type="Rhea" id="RHEA-COMP:10350"/>
        <dbReference type="Rhea" id="RHEA-COMP:14399"/>
        <dbReference type="ChEBI" id="CHEBI:15377"/>
        <dbReference type="ChEBI" id="CHEBI:15378"/>
        <dbReference type="ChEBI" id="CHEBI:16240"/>
        <dbReference type="ChEBI" id="CHEBI:29033"/>
        <dbReference type="ChEBI" id="CHEBI:29034"/>
        <dbReference type="EC" id="1.11.1.5"/>
    </reaction>
</comment>
<feature type="domain" description="Plant heme peroxidase family profile" evidence="15">
    <location>
        <begin position="130"/>
        <end position="351"/>
    </location>
</feature>
<dbReference type="GO" id="GO:0005758">
    <property type="term" value="C:mitochondrial intermembrane space"/>
    <property type="evidence" value="ECO:0007669"/>
    <property type="project" value="UniProtKB-SubCell"/>
</dbReference>
<evidence type="ECO:0000256" key="4">
    <source>
        <dbReference type="ARBA" id="ARBA00022617"/>
    </source>
</evidence>
<comment type="similarity">
    <text evidence="13">Belongs to the peroxidase family.</text>
</comment>
<evidence type="ECO:0000256" key="12">
    <source>
        <dbReference type="ARBA" id="ARBA00049265"/>
    </source>
</evidence>
<evidence type="ECO:0000256" key="11">
    <source>
        <dbReference type="ARBA" id="ARBA00040313"/>
    </source>
</evidence>
<dbReference type="PROSITE" id="PS50873">
    <property type="entry name" value="PEROXIDASE_4"/>
    <property type="match status" value="1"/>
</dbReference>
<evidence type="ECO:0000256" key="10">
    <source>
        <dbReference type="ARBA" id="ARBA00039063"/>
    </source>
</evidence>
<evidence type="ECO:0000256" key="6">
    <source>
        <dbReference type="ARBA" id="ARBA00022946"/>
    </source>
</evidence>
<dbReference type="SUPFAM" id="SSF48113">
    <property type="entry name" value="Heme-dependent peroxidases"/>
    <property type="match status" value="1"/>
</dbReference>
<evidence type="ECO:0000313" key="16">
    <source>
        <dbReference type="EMBL" id="CAK7892767.1"/>
    </source>
</evidence>
<dbReference type="PRINTS" id="PR00458">
    <property type="entry name" value="PEROXIDASE"/>
</dbReference>
<dbReference type="InterPro" id="IPR044831">
    <property type="entry name" value="Ccp1-like"/>
</dbReference>
<dbReference type="InterPro" id="IPR019793">
    <property type="entry name" value="Peroxidases_heam-ligand_BS"/>
</dbReference>
<dbReference type="EMBL" id="CAKLBY020000003">
    <property type="protein sequence ID" value="CAK7892767.1"/>
    <property type="molecule type" value="Genomic_DNA"/>
</dbReference>
<dbReference type="PANTHER" id="PTHR31356:SF58">
    <property type="entry name" value="CYTOCHROME C PEROXIDASE, MITOCHONDRIAL"/>
    <property type="match status" value="1"/>
</dbReference>
<feature type="region of interest" description="Disordered" evidence="14">
    <location>
        <begin position="167"/>
        <end position="203"/>
    </location>
</feature>
<evidence type="ECO:0000259" key="15">
    <source>
        <dbReference type="PROSITE" id="PS50873"/>
    </source>
</evidence>
<dbReference type="PANTHER" id="PTHR31356">
    <property type="entry name" value="THYLAKOID LUMENAL 29 KDA PROTEIN, CHLOROPLASTIC-RELATED"/>
    <property type="match status" value="1"/>
</dbReference>
<dbReference type="EC" id="1.11.1.5" evidence="10"/>
<evidence type="ECO:0000256" key="9">
    <source>
        <dbReference type="ARBA" id="ARBA00023128"/>
    </source>
</evidence>
<keyword evidence="7" id="KW-0560">Oxidoreductase</keyword>
<evidence type="ECO:0000313" key="18">
    <source>
        <dbReference type="Proteomes" id="UP001162060"/>
    </source>
</evidence>
<evidence type="ECO:0000256" key="3">
    <source>
        <dbReference type="ARBA" id="ARBA00022559"/>
    </source>
</evidence>
<gene>
    <name evidence="17" type="ORF">PM001_LOCUS26481</name>
    <name evidence="16" type="ORF">PM001_LOCUS468</name>
</gene>
<evidence type="ECO:0000256" key="13">
    <source>
        <dbReference type="RuleBase" id="RU004241"/>
    </source>
</evidence>
<evidence type="ECO:0000313" key="17">
    <source>
        <dbReference type="EMBL" id="CAK7941331.1"/>
    </source>
</evidence>
<dbReference type="FunFam" id="1.10.420.10:FF:000009">
    <property type="entry name" value="Ascorbate peroxidase"/>
    <property type="match status" value="1"/>
</dbReference>
<keyword evidence="4" id="KW-0349">Heme</keyword>
<dbReference type="GO" id="GO:0034599">
    <property type="term" value="P:cellular response to oxidative stress"/>
    <property type="evidence" value="ECO:0007669"/>
    <property type="project" value="InterPro"/>
</dbReference>
<keyword evidence="5" id="KW-0479">Metal-binding</keyword>
<dbReference type="PROSITE" id="PS00435">
    <property type="entry name" value="PEROXIDASE_1"/>
    <property type="match status" value="1"/>
</dbReference>
<dbReference type="Proteomes" id="UP001162060">
    <property type="component" value="Unassembled WGS sequence"/>
</dbReference>
<keyword evidence="8" id="KW-0408">Iron</keyword>
<keyword evidence="3" id="KW-0575">Peroxidase</keyword>
<accession>A0AAV1V343</accession>
<sequence length="351" mass="38819">MRTSLRILQRASAASVTTTRSFSTSRFHLAANNKKAQPASAVVLTAVGIAAVSGFAFTDLVNAHEKTVDIEAVKKEIIDIFDDNNALGPTFVRLAWHSSGTFDKRDNSGGSTGGTIRFDPEINHEANAGLDVAVKALEKVKMNHPEITYADLFVLAGVTMIEEMGGPSTPFRLGRPDAVSGNEPTQTPNDRLPGADKGSKEKTTQHLRDVFYRMGFNDRDIVALAGAHAIGRCYPTRSGYSGPWTNSEWTFSNGYFRELMENKWTVKKWKGPMQYEDPTGELMMLPSDLALVQDPEFKKYVEIYAKDEDLWFRDFSKAFVKLTENGVNFPETSGWQKVVAACKGWFGPVSN</sequence>
<dbReference type="GO" id="GO:0042744">
    <property type="term" value="P:hydrogen peroxide catabolic process"/>
    <property type="evidence" value="ECO:0007669"/>
    <property type="project" value="TreeGrafter"/>
</dbReference>
<feature type="compositionally biased region" description="Basic and acidic residues" evidence="14">
    <location>
        <begin position="193"/>
        <end position="203"/>
    </location>
</feature>